<evidence type="ECO:0000313" key="6">
    <source>
        <dbReference type="Proteomes" id="UP001185092"/>
    </source>
</evidence>
<evidence type="ECO:0000259" key="4">
    <source>
        <dbReference type="PROSITE" id="PS50893"/>
    </source>
</evidence>
<dbReference type="AlphaFoldDB" id="A0AAE3XJC4"/>
<accession>A0AAE3XJC4</accession>
<dbReference type="EMBL" id="JAVDQD010000001">
    <property type="protein sequence ID" value="MDR6237470.1"/>
    <property type="molecule type" value="Genomic_DNA"/>
</dbReference>
<name>A0AAE3XJC4_9BACT</name>
<dbReference type="GO" id="GO:0016887">
    <property type="term" value="F:ATP hydrolysis activity"/>
    <property type="evidence" value="ECO:0007669"/>
    <property type="project" value="InterPro"/>
</dbReference>
<dbReference type="InterPro" id="IPR003439">
    <property type="entry name" value="ABC_transporter-like_ATP-bd"/>
</dbReference>
<protein>
    <submittedName>
        <fullName evidence="5">ABC-2 type transport system ATP-binding protein</fullName>
    </submittedName>
</protein>
<sequence>MINISNLEKKYKNKTVLHINSLSIEKGNCIGLVGNNGAGKTTLLSLMLDLIESTNGEVKINNENVKKQNWKSSTGSYLDEDFLIPYLTPKEYFEYIGKLHKVDKEAIISFMNENKSFFDFEEMGKKTYIRDLSKGNTHKVGILATMLFKPELIILDEPFANLDPTSQQLLKKKLISLHQSGTTLIVSSHDLRHLTEISDRIILLEEGKVKIDTPNNESMLEKLESYFILNNEAV</sequence>
<dbReference type="PANTHER" id="PTHR42939">
    <property type="entry name" value="ABC TRANSPORTER ATP-BINDING PROTEIN ALBC-RELATED"/>
    <property type="match status" value="1"/>
</dbReference>
<evidence type="ECO:0000256" key="3">
    <source>
        <dbReference type="ARBA" id="ARBA00022840"/>
    </source>
</evidence>
<dbReference type="GO" id="GO:0005524">
    <property type="term" value="F:ATP binding"/>
    <property type="evidence" value="ECO:0007669"/>
    <property type="project" value="UniProtKB-KW"/>
</dbReference>
<keyword evidence="2" id="KW-0547">Nucleotide-binding</keyword>
<organism evidence="5 6">
    <name type="scientific">Aureibacter tunicatorum</name>
    <dbReference type="NCBI Taxonomy" id="866807"/>
    <lineage>
        <taxon>Bacteria</taxon>
        <taxon>Pseudomonadati</taxon>
        <taxon>Bacteroidota</taxon>
        <taxon>Cytophagia</taxon>
        <taxon>Cytophagales</taxon>
        <taxon>Persicobacteraceae</taxon>
        <taxon>Aureibacter</taxon>
    </lineage>
</organism>
<evidence type="ECO:0000256" key="1">
    <source>
        <dbReference type="ARBA" id="ARBA00022448"/>
    </source>
</evidence>
<keyword evidence="3 5" id="KW-0067">ATP-binding</keyword>
<dbReference type="PROSITE" id="PS50893">
    <property type="entry name" value="ABC_TRANSPORTER_2"/>
    <property type="match status" value="1"/>
</dbReference>
<proteinExistence type="predicted"/>
<dbReference type="InterPro" id="IPR003593">
    <property type="entry name" value="AAA+_ATPase"/>
</dbReference>
<dbReference type="SMART" id="SM00382">
    <property type="entry name" value="AAA"/>
    <property type="match status" value="1"/>
</dbReference>
<dbReference type="SUPFAM" id="SSF52540">
    <property type="entry name" value="P-loop containing nucleoside triphosphate hydrolases"/>
    <property type="match status" value="1"/>
</dbReference>
<reference evidence="5" key="1">
    <citation type="submission" date="2023-07" db="EMBL/GenBank/DDBJ databases">
        <title>Genomic Encyclopedia of Type Strains, Phase IV (KMG-IV): sequencing the most valuable type-strain genomes for metagenomic binning, comparative biology and taxonomic classification.</title>
        <authorList>
            <person name="Goeker M."/>
        </authorList>
    </citation>
    <scope>NUCLEOTIDE SEQUENCE</scope>
    <source>
        <strain evidence="5">DSM 26174</strain>
    </source>
</reference>
<dbReference type="PANTHER" id="PTHR42939:SF1">
    <property type="entry name" value="ABC TRANSPORTER ATP-BINDING PROTEIN ALBC-RELATED"/>
    <property type="match status" value="1"/>
</dbReference>
<dbReference type="Proteomes" id="UP001185092">
    <property type="component" value="Unassembled WGS sequence"/>
</dbReference>
<dbReference type="CDD" id="cd03230">
    <property type="entry name" value="ABC_DR_subfamily_A"/>
    <property type="match status" value="1"/>
</dbReference>
<feature type="domain" description="ABC transporter" evidence="4">
    <location>
        <begin position="2"/>
        <end position="231"/>
    </location>
</feature>
<comment type="caution">
    <text evidence="5">The sequence shown here is derived from an EMBL/GenBank/DDBJ whole genome shotgun (WGS) entry which is preliminary data.</text>
</comment>
<keyword evidence="1" id="KW-0813">Transport</keyword>
<keyword evidence="6" id="KW-1185">Reference proteome</keyword>
<dbReference type="RefSeq" id="WP_309936936.1">
    <property type="nucleotide sequence ID" value="NZ_AP025305.1"/>
</dbReference>
<dbReference type="Pfam" id="PF00005">
    <property type="entry name" value="ABC_tran"/>
    <property type="match status" value="1"/>
</dbReference>
<dbReference type="Gene3D" id="3.40.50.300">
    <property type="entry name" value="P-loop containing nucleotide triphosphate hydrolases"/>
    <property type="match status" value="1"/>
</dbReference>
<dbReference type="InterPro" id="IPR027417">
    <property type="entry name" value="P-loop_NTPase"/>
</dbReference>
<dbReference type="InterPro" id="IPR051782">
    <property type="entry name" value="ABC_Transporter_VariousFunc"/>
</dbReference>
<gene>
    <name evidence="5" type="ORF">HNQ88_000446</name>
</gene>
<evidence type="ECO:0000313" key="5">
    <source>
        <dbReference type="EMBL" id="MDR6237470.1"/>
    </source>
</evidence>
<evidence type="ECO:0000256" key="2">
    <source>
        <dbReference type="ARBA" id="ARBA00022741"/>
    </source>
</evidence>